<dbReference type="AlphaFoldDB" id="W9QJG7"/>
<name>W9QJG7_9ROSA</name>
<accession>W9QJG7</accession>
<sequence length="55" mass="6280">MKLTTYEANLLIPRDLNFAAHNMAVVESINTYRTFDTSLITNGVLSDVSEWRPHL</sequence>
<proteinExistence type="predicted"/>
<evidence type="ECO:0000313" key="1">
    <source>
        <dbReference type="EMBL" id="EXB26547.1"/>
    </source>
</evidence>
<dbReference type="Proteomes" id="UP000030645">
    <property type="component" value="Unassembled WGS sequence"/>
</dbReference>
<protein>
    <submittedName>
        <fullName evidence="1">Uncharacterized protein</fullName>
    </submittedName>
</protein>
<reference evidence="2" key="1">
    <citation type="submission" date="2013-01" db="EMBL/GenBank/DDBJ databases">
        <title>Draft Genome Sequence of a Mulberry Tree, Morus notabilis C.K. Schneid.</title>
        <authorList>
            <person name="He N."/>
            <person name="Zhao S."/>
        </authorList>
    </citation>
    <scope>NUCLEOTIDE SEQUENCE</scope>
</reference>
<organism evidence="1 2">
    <name type="scientific">Morus notabilis</name>
    <dbReference type="NCBI Taxonomy" id="981085"/>
    <lineage>
        <taxon>Eukaryota</taxon>
        <taxon>Viridiplantae</taxon>
        <taxon>Streptophyta</taxon>
        <taxon>Embryophyta</taxon>
        <taxon>Tracheophyta</taxon>
        <taxon>Spermatophyta</taxon>
        <taxon>Magnoliopsida</taxon>
        <taxon>eudicotyledons</taxon>
        <taxon>Gunneridae</taxon>
        <taxon>Pentapetalae</taxon>
        <taxon>rosids</taxon>
        <taxon>fabids</taxon>
        <taxon>Rosales</taxon>
        <taxon>Moraceae</taxon>
        <taxon>Moreae</taxon>
        <taxon>Morus</taxon>
    </lineage>
</organism>
<gene>
    <name evidence="1" type="ORF">L484_012536</name>
</gene>
<keyword evidence="2" id="KW-1185">Reference proteome</keyword>
<evidence type="ECO:0000313" key="2">
    <source>
        <dbReference type="Proteomes" id="UP000030645"/>
    </source>
</evidence>
<dbReference type="EMBL" id="KE343371">
    <property type="protein sequence ID" value="EXB26547.1"/>
    <property type="molecule type" value="Genomic_DNA"/>
</dbReference>